<feature type="non-terminal residue" evidence="2">
    <location>
        <position position="106"/>
    </location>
</feature>
<feature type="transmembrane region" description="Helical" evidence="1">
    <location>
        <begin position="78"/>
        <end position="98"/>
    </location>
</feature>
<organism evidence="2 3">
    <name type="scientific">Suillus discolor</name>
    <dbReference type="NCBI Taxonomy" id="1912936"/>
    <lineage>
        <taxon>Eukaryota</taxon>
        <taxon>Fungi</taxon>
        <taxon>Dikarya</taxon>
        <taxon>Basidiomycota</taxon>
        <taxon>Agaricomycotina</taxon>
        <taxon>Agaricomycetes</taxon>
        <taxon>Agaricomycetidae</taxon>
        <taxon>Boletales</taxon>
        <taxon>Suillineae</taxon>
        <taxon>Suillaceae</taxon>
        <taxon>Suillus</taxon>
    </lineage>
</organism>
<keyword evidence="1" id="KW-0472">Membrane</keyword>
<evidence type="ECO:0000256" key="1">
    <source>
        <dbReference type="SAM" id="Phobius"/>
    </source>
</evidence>
<comment type="caution">
    <text evidence="2">The sequence shown here is derived from an EMBL/GenBank/DDBJ whole genome shotgun (WGS) entry which is preliminary data.</text>
</comment>
<reference evidence="2" key="1">
    <citation type="journal article" date="2020" name="New Phytol.">
        <title>Comparative genomics reveals dynamic genome evolution in host specialist ectomycorrhizal fungi.</title>
        <authorList>
            <person name="Lofgren L.A."/>
            <person name="Nguyen N.H."/>
            <person name="Vilgalys R."/>
            <person name="Ruytinx J."/>
            <person name="Liao H.L."/>
            <person name="Branco S."/>
            <person name="Kuo A."/>
            <person name="LaButti K."/>
            <person name="Lipzen A."/>
            <person name="Andreopoulos W."/>
            <person name="Pangilinan J."/>
            <person name="Riley R."/>
            <person name="Hundley H."/>
            <person name="Na H."/>
            <person name="Barry K."/>
            <person name="Grigoriev I.V."/>
            <person name="Stajich J.E."/>
            <person name="Kennedy P.G."/>
        </authorList>
    </citation>
    <scope>NUCLEOTIDE SEQUENCE</scope>
    <source>
        <strain evidence="2">FC423</strain>
    </source>
</reference>
<dbReference type="AlphaFoldDB" id="A0A9P7JVT6"/>
<gene>
    <name evidence="2" type="ORF">F5147DRAFT_686871</name>
</gene>
<dbReference type="RefSeq" id="XP_041294595.1">
    <property type="nucleotide sequence ID" value="XM_041436791.1"/>
</dbReference>
<accession>A0A9P7JVT6</accession>
<proteinExistence type="predicted"/>
<sequence>MRAGRFLLWNSASRLDDTSAPRSSARSPSRSQSISPHWLFLSILLVSYSYWRGLHILFPVISAASWIFPSWSSLELHLVHATLLSMSTYMLLSLNFILHPHHRSWF</sequence>
<name>A0A9P7JVT6_9AGAM</name>
<evidence type="ECO:0000313" key="3">
    <source>
        <dbReference type="Proteomes" id="UP000823399"/>
    </source>
</evidence>
<dbReference type="GeneID" id="64699050"/>
<keyword evidence="3" id="KW-1185">Reference proteome</keyword>
<dbReference type="EMBL" id="JABBWM010000018">
    <property type="protein sequence ID" value="KAG2111236.1"/>
    <property type="molecule type" value="Genomic_DNA"/>
</dbReference>
<dbReference type="Proteomes" id="UP000823399">
    <property type="component" value="Unassembled WGS sequence"/>
</dbReference>
<keyword evidence="1" id="KW-0812">Transmembrane</keyword>
<feature type="transmembrane region" description="Helical" evidence="1">
    <location>
        <begin position="38"/>
        <end position="58"/>
    </location>
</feature>
<protein>
    <submittedName>
        <fullName evidence="2">Uncharacterized protein</fullName>
    </submittedName>
</protein>
<evidence type="ECO:0000313" key="2">
    <source>
        <dbReference type="EMBL" id="KAG2111236.1"/>
    </source>
</evidence>
<keyword evidence="1" id="KW-1133">Transmembrane helix</keyword>